<dbReference type="AlphaFoldDB" id="A0A231GJK8"/>
<proteinExistence type="predicted"/>
<gene>
    <name evidence="1" type="ORF">SAMN04490187_2184</name>
</gene>
<dbReference type="RefSeq" id="WP_090453493.1">
    <property type="nucleotide sequence ID" value="NZ_FNTC01000002.1"/>
</dbReference>
<evidence type="ECO:0000313" key="1">
    <source>
        <dbReference type="EMBL" id="SEB84437.1"/>
    </source>
</evidence>
<sequence length="77" mass="8950">MKSDKAMKELRALVLANNPRMTTAELDSLTDIQVLVLVRNSIVWDDRAGEKDEHELEQMRAFLDHLIKKQRSKPPQH</sequence>
<keyword evidence="2" id="KW-1185">Reference proteome</keyword>
<protein>
    <submittedName>
        <fullName evidence="1">Uncharacterized protein</fullName>
    </submittedName>
</protein>
<accession>A0A231GJK8</accession>
<dbReference type="EMBL" id="FNTC01000002">
    <property type="protein sequence ID" value="SEB84437.1"/>
    <property type="molecule type" value="Genomic_DNA"/>
</dbReference>
<reference evidence="2" key="1">
    <citation type="submission" date="2016-10" db="EMBL/GenBank/DDBJ databases">
        <authorList>
            <person name="Varghese N."/>
            <person name="Submissions S."/>
        </authorList>
    </citation>
    <scope>NUCLEOTIDE SEQUENCE [LARGE SCALE GENOMIC DNA]</scope>
    <source>
        <strain evidence="2">BS3660</strain>
    </source>
</reference>
<name>A0A231GJK8_PSEJE</name>
<organism evidence="1 2">
    <name type="scientific">Pseudomonas jessenii</name>
    <dbReference type="NCBI Taxonomy" id="77298"/>
    <lineage>
        <taxon>Bacteria</taxon>
        <taxon>Pseudomonadati</taxon>
        <taxon>Pseudomonadota</taxon>
        <taxon>Gammaproteobacteria</taxon>
        <taxon>Pseudomonadales</taxon>
        <taxon>Pseudomonadaceae</taxon>
        <taxon>Pseudomonas</taxon>
    </lineage>
</organism>
<evidence type="ECO:0000313" key="2">
    <source>
        <dbReference type="Proteomes" id="UP000198542"/>
    </source>
</evidence>
<dbReference type="Proteomes" id="UP000198542">
    <property type="component" value="Unassembled WGS sequence"/>
</dbReference>